<dbReference type="InterPro" id="IPR006091">
    <property type="entry name" value="Acyl-CoA_Oxase/DH_mid-dom"/>
</dbReference>
<dbReference type="AlphaFoldDB" id="A0A929G0U3"/>
<proteinExistence type="inferred from homology"/>
<dbReference type="PANTHER" id="PTHR43884:SF37">
    <property type="entry name" value="ACYL-COA DEHYDROGENASE"/>
    <property type="match status" value="1"/>
</dbReference>
<dbReference type="InterPro" id="IPR009075">
    <property type="entry name" value="AcylCo_DH/oxidase_C"/>
</dbReference>
<comment type="cofactor">
    <cofactor evidence="1 6">
        <name>FAD</name>
        <dbReference type="ChEBI" id="CHEBI:57692"/>
    </cofactor>
</comment>
<evidence type="ECO:0000313" key="11">
    <source>
        <dbReference type="Proteomes" id="UP000598360"/>
    </source>
</evidence>
<evidence type="ECO:0000256" key="3">
    <source>
        <dbReference type="ARBA" id="ARBA00022630"/>
    </source>
</evidence>
<feature type="domain" description="Acyl-CoA dehydrogenase/oxidase C-terminal" evidence="7">
    <location>
        <begin position="229"/>
        <end position="373"/>
    </location>
</feature>
<dbReference type="PANTHER" id="PTHR43884">
    <property type="entry name" value="ACYL-COA DEHYDROGENASE"/>
    <property type="match status" value="1"/>
</dbReference>
<dbReference type="CDD" id="cd00567">
    <property type="entry name" value="ACAD"/>
    <property type="match status" value="1"/>
</dbReference>
<reference evidence="10" key="1">
    <citation type="submission" date="2020-10" db="EMBL/GenBank/DDBJ databases">
        <title>Diversity and distribution of actinomycetes associated with coral in the coast of Hainan.</title>
        <authorList>
            <person name="Li F."/>
        </authorList>
    </citation>
    <scope>NUCLEOTIDE SEQUENCE</scope>
    <source>
        <strain evidence="10">HNM0983</strain>
    </source>
</reference>
<dbReference type="Pfam" id="PF02770">
    <property type="entry name" value="Acyl-CoA_dh_M"/>
    <property type="match status" value="1"/>
</dbReference>
<dbReference type="InterPro" id="IPR009100">
    <property type="entry name" value="AcylCoA_DH/oxidase_NM_dom_sf"/>
</dbReference>
<protein>
    <submittedName>
        <fullName evidence="10">Acyl-CoA dehydrogenase family protein</fullName>
    </submittedName>
</protein>
<keyword evidence="4 6" id="KW-0274">FAD</keyword>
<evidence type="ECO:0000313" key="10">
    <source>
        <dbReference type="EMBL" id="MBE9375980.1"/>
    </source>
</evidence>
<dbReference type="InterPro" id="IPR013786">
    <property type="entry name" value="AcylCoA_DH/ox_N"/>
</dbReference>
<evidence type="ECO:0000259" key="7">
    <source>
        <dbReference type="Pfam" id="PF00441"/>
    </source>
</evidence>
<comment type="similarity">
    <text evidence="2 6">Belongs to the acyl-CoA dehydrogenase family.</text>
</comment>
<dbReference type="GO" id="GO:0003995">
    <property type="term" value="F:acyl-CoA dehydrogenase activity"/>
    <property type="evidence" value="ECO:0007669"/>
    <property type="project" value="TreeGrafter"/>
</dbReference>
<dbReference type="Pfam" id="PF02771">
    <property type="entry name" value="Acyl-CoA_dh_N"/>
    <property type="match status" value="1"/>
</dbReference>
<dbReference type="Proteomes" id="UP000598360">
    <property type="component" value="Unassembled WGS sequence"/>
</dbReference>
<name>A0A929G0U3_9PSEU</name>
<keyword evidence="3 6" id="KW-0285">Flavoprotein</keyword>
<evidence type="ECO:0000256" key="5">
    <source>
        <dbReference type="ARBA" id="ARBA00023002"/>
    </source>
</evidence>
<dbReference type="SUPFAM" id="SSF56645">
    <property type="entry name" value="Acyl-CoA dehydrogenase NM domain-like"/>
    <property type="match status" value="1"/>
</dbReference>
<dbReference type="InterPro" id="IPR046373">
    <property type="entry name" value="Acyl-CoA_Oxase/DH_mid-dom_sf"/>
</dbReference>
<dbReference type="EMBL" id="JADEYC010000030">
    <property type="protein sequence ID" value="MBE9375980.1"/>
    <property type="molecule type" value="Genomic_DNA"/>
</dbReference>
<dbReference type="FunFam" id="1.20.140.10:FF:000001">
    <property type="entry name" value="Acyl-CoA dehydrogenase"/>
    <property type="match status" value="1"/>
</dbReference>
<keyword evidence="11" id="KW-1185">Reference proteome</keyword>
<dbReference type="GO" id="GO:0050660">
    <property type="term" value="F:flavin adenine dinucleotide binding"/>
    <property type="evidence" value="ECO:0007669"/>
    <property type="project" value="InterPro"/>
</dbReference>
<evidence type="ECO:0000259" key="9">
    <source>
        <dbReference type="Pfam" id="PF02771"/>
    </source>
</evidence>
<evidence type="ECO:0000256" key="1">
    <source>
        <dbReference type="ARBA" id="ARBA00001974"/>
    </source>
</evidence>
<gene>
    <name evidence="10" type="ORF">IQ251_16130</name>
</gene>
<dbReference type="Gene3D" id="1.20.140.10">
    <property type="entry name" value="Butyryl-CoA Dehydrogenase, subunit A, domain 3"/>
    <property type="match status" value="1"/>
</dbReference>
<evidence type="ECO:0000256" key="4">
    <source>
        <dbReference type="ARBA" id="ARBA00022827"/>
    </source>
</evidence>
<evidence type="ECO:0000256" key="6">
    <source>
        <dbReference type="RuleBase" id="RU362125"/>
    </source>
</evidence>
<dbReference type="InterPro" id="IPR037069">
    <property type="entry name" value="AcylCoA_DH/ox_N_sf"/>
</dbReference>
<keyword evidence="5 6" id="KW-0560">Oxidoreductase</keyword>
<sequence>MDFGVSTEQAELAERARRFAAERLAPGYRARERAGAVEPEVRREMGEHGFIAPELPAQLGGRGTGRLSSGIAVEEIAKGDFSVSYLQVVGSLVGQILATEAPADLAARWVPGICAGEHVVGIGLTEPHAGSDAGMPRLTARREQDHYVLDGVKSLSFCGSASAAVVFARTGDDQRRAKGISAFLVPLDLPGVTRESYADMGTRAVERGAVHLDGVRVPAGNLIGAEGCGFTQVMRGFDFSRALIGLQCTGLAQLTVDDTWRYVSEREAFDRPLSAFQGVSFPLAESETLLTAARLLCRETLWLADEGLAHTAKAAMCKWWAPKTAFEVIQNCLLLHGQFGYRTDLPVEQRLRDVLGLQIGDGTAQIMKLVIARDRLGRELAP</sequence>
<evidence type="ECO:0000259" key="8">
    <source>
        <dbReference type="Pfam" id="PF02770"/>
    </source>
</evidence>
<dbReference type="Pfam" id="PF00441">
    <property type="entry name" value="Acyl-CoA_dh_1"/>
    <property type="match status" value="1"/>
</dbReference>
<organism evidence="10 11">
    <name type="scientific">Saccharopolyspora montiporae</name>
    <dbReference type="NCBI Taxonomy" id="2781240"/>
    <lineage>
        <taxon>Bacteria</taxon>
        <taxon>Bacillati</taxon>
        <taxon>Actinomycetota</taxon>
        <taxon>Actinomycetes</taxon>
        <taxon>Pseudonocardiales</taxon>
        <taxon>Pseudonocardiaceae</taxon>
        <taxon>Saccharopolyspora</taxon>
    </lineage>
</organism>
<comment type="caution">
    <text evidence="10">The sequence shown here is derived from an EMBL/GenBank/DDBJ whole genome shotgun (WGS) entry which is preliminary data.</text>
</comment>
<feature type="domain" description="Acyl-CoA dehydrogenase/oxidase N-terminal" evidence="9">
    <location>
        <begin position="7"/>
        <end position="117"/>
    </location>
</feature>
<dbReference type="Gene3D" id="2.40.110.10">
    <property type="entry name" value="Butyryl-CoA Dehydrogenase, subunit A, domain 2"/>
    <property type="match status" value="1"/>
</dbReference>
<evidence type="ECO:0000256" key="2">
    <source>
        <dbReference type="ARBA" id="ARBA00009347"/>
    </source>
</evidence>
<dbReference type="SUPFAM" id="SSF47203">
    <property type="entry name" value="Acyl-CoA dehydrogenase C-terminal domain-like"/>
    <property type="match status" value="1"/>
</dbReference>
<dbReference type="InterPro" id="IPR036250">
    <property type="entry name" value="AcylCo_DH-like_C"/>
</dbReference>
<dbReference type="Gene3D" id="1.10.540.10">
    <property type="entry name" value="Acyl-CoA dehydrogenase/oxidase, N-terminal domain"/>
    <property type="match status" value="1"/>
</dbReference>
<feature type="domain" description="Acyl-CoA oxidase/dehydrogenase middle" evidence="8">
    <location>
        <begin position="122"/>
        <end position="215"/>
    </location>
</feature>
<accession>A0A929G0U3</accession>